<keyword evidence="2" id="KW-0812">Transmembrane</keyword>
<feature type="coiled-coil region" evidence="1">
    <location>
        <begin position="285"/>
        <end position="312"/>
    </location>
</feature>
<feature type="transmembrane region" description="Helical" evidence="2">
    <location>
        <begin position="255"/>
        <end position="273"/>
    </location>
</feature>
<keyword evidence="4" id="KW-1185">Reference proteome</keyword>
<accession>A0ABV0BD30</accession>
<sequence>MTSKFPFRPDSPYSDFLKLQREQADMVKNILGPTTEFQRRLAAVQRPLAHLRELEKTGILGTAARMSGTRIGEVMAASEALRLSKISALKDFASPNWMVALQGTARWIDRDPGGILKTQKAILVASVPEWTKLGSVFAANQSTISKLLGASRWAEQARTLSEQLSPSLEIIKIAADRARMIDGLTLRAAADTVATSSAAIAAEQVLEAHRLIEAIGQSESPEQGAGLLIALVTLMAAIVQRFGENTMKEIGGIGALKLFEIFMVVLAFVQWMTPPDMSPAEMQAIVEIKAELQTIEDRIEELLQAQEAAHEASVADMPRAELKRMAPIRREPQGKAQVLMRGDEGMLLAVKENRGTWRLVVYRDPLTDQLSEGWVYAPAVRLLDAPG</sequence>
<protein>
    <submittedName>
        <fullName evidence="3">SH3 domain-containing protein</fullName>
    </submittedName>
</protein>
<keyword evidence="2" id="KW-1133">Transmembrane helix</keyword>
<comment type="caution">
    <text evidence="3">The sequence shown here is derived from an EMBL/GenBank/DDBJ whole genome shotgun (WGS) entry which is preliminary data.</text>
</comment>
<keyword evidence="2" id="KW-0472">Membrane</keyword>
<dbReference type="Pfam" id="PF06347">
    <property type="entry name" value="SH3_4"/>
    <property type="match status" value="1"/>
</dbReference>
<reference evidence="3 4" key="1">
    <citation type="submission" date="2024-05" db="EMBL/GenBank/DDBJ databases">
        <title>Sphingomonas sp. HF-S3 16S ribosomal RNA gene Genome sequencing and assembly.</title>
        <authorList>
            <person name="Lee H."/>
        </authorList>
    </citation>
    <scope>NUCLEOTIDE SEQUENCE [LARGE SCALE GENOMIC DNA]</scope>
    <source>
        <strain evidence="3 4">HF-S3</strain>
    </source>
</reference>
<proteinExistence type="predicted"/>
<evidence type="ECO:0000256" key="1">
    <source>
        <dbReference type="SAM" id="Coils"/>
    </source>
</evidence>
<organism evidence="3 4">
    <name type="scientific">Sphingomonas rustica</name>
    <dbReference type="NCBI Taxonomy" id="3103142"/>
    <lineage>
        <taxon>Bacteria</taxon>
        <taxon>Pseudomonadati</taxon>
        <taxon>Pseudomonadota</taxon>
        <taxon>Alphaproteobacteria</taxon>
        <taxon>Sphingomonadales</taxon>
        <taxon>Sphingomonadaceae</taxon>
        <taxon>Sphingomonas</taxon>
    </lineage>
</organism>
<keyword evidence="1" id="KW-0175">Coiled coil</keyword>
<feature type="transmembrane region" description="Helical" evidence="2">
    <location>
        <begin position="224"/>
        <end position="243"/>
    </location>
</feature>
<dbReference type="InterPro" id="IPR010466">
    <property type="entry name" value="DUF1058"/>
</dbReference>
<gene>
    <name evidence="3" type="ORF">TPR58_19920</name>
</gene>
<evidence type="ECO:0000256" key="2">
    <source>
        <dbReference type="SAM" id="Phobius"/>
    </source>
</evidence>
<evidence type="ECO:0000313" key="4">
    <source>
        <dbReference type="Proteomes" id="UP001427805"/>
    </source>
</evidence>
<dbReference type="RefSeq" id="WP_346248500.1">
    <property type="nucleotide sequence ID" value="NZ_JBDIZK010000014.1"/>
</dbReference>
<dbReference type="Proteomes" id="UP001427805">
    <property type="component" value="Unassembled WGS sequence"/>
</dbReference>
<dbReference type="EMBL" id="JBDIZK010000014">
    <property type="protein sequence ID" value="MEN3749453.1"/>
    <property type="molecule type" value="Genomic_DNA"/>
</dbReference>
<name>A0ABV0BD30_9SPHN</name>
<evidence type="ECO:0000313" key="3">
    <source>
        <dbReference type="EMBL" id="MEN3749453.1"/>
    </source>
</evidence>